<feature type="compositionally biased region" description="Low complexity" evidence="1">
    <location>
        <begin position="79"/>
        <end position="101"/>
    </location>
</feature>
<comment type="caution">
    <text evidence="2">The sequence shown here is derived from an EMBL/GenBank/DDBJ whole genome shotgun (WGS) entry which is preliminary data.</text>
</comment>
<dbReference type="Proteomes" id="UP001157418">
    <property type="component" value="Unassembled WGS sequence"/>
</dbReference>
<dbReference type="AlphaFoldDB" id="A0AAU9PRW9"/>
<organism evidence="2 3">
    <name type="scientific">Lactuca virosa</name>
    <dbReference type="NCBI Taxonomy" id="75947"/>
    <lineage>
        <taxon>Eukaryota</taxon>
        <taxon>Viridiplantae</taxon>
        <taxon>Streptophyta</taxon>
        <taxon>Embryophyta</taxon>
        <taxon>Tracheophyta</taxon>
        <taxon>Spermatophyta</taxon>
        <taxon>Magnoliopsida</taxon>
        <taxon>eudicotyledons</taxon>
        <taxon>Gunneridae</taxon>
        <taxon>Pentapetalae</taxon>
        <taxon>asterids</taxon>
        <taxon>campanulids</taxon>
        <taxon>Asterales</taxon>
        <taxon>Asteraceae</taxon>
        <taxon>Cichorioideae</taxon>
        <taxon>Cichorieae</taxon>
        <taxon>Lactucinae</taxon>
        <taxon>Lactuca</taxon>
    </lineage>
</organism>
<keyword evidence="3" id="KW-1185">Reference proteome</keyword>
<proteinExistence type="predicted"/>
<accession>A0AAU9PRW9</accession>
<dbReference type="EMBL" id="CAKMRJ010005745">
    <property type="protein sequence ID" value="CAH1452969.1"/>
    <property type="molecule type" value="Genomic_DNA"/>
</dbReference>
<evidence type="ECO:0000256" key="1">
    <source>
        <dbReference type="SAM" id="MobiDB-lite"/>
    </source>
</evidence>
<sequence length="121" mass="13741">MKKNPNWQPHVDVRAVGFLSHRRGRRRKRTSRKTFLQPKILVEVIDNGGGCRNNVQEKGFAKNESTGLVEPSKTNYPVLSSNKSLPKNNNSELSQLQNLSSTIKESEDKTQPQTDTCQCWC</sequence>
<protein>
    <submittedName>
        <fullName evidence="2">Uncharacterized protein</fullName>
    </submittedName>
</protein>
<feature type="region of interest" description="Disordered" evidence="1">
    <location>
        <begin position="62"/>
        <end position="115"/>
    </location>
</feature>
<reference evidence="2 3" key="1">
    <citation type="submission" date="2022-01" db="EMBL/GenBank/DDBJ databases">
        <authorList>
            <person name="Xiong W."/>
            <person name="Schranz E."/>
        </authorList>
    </citation>
    <scope>NUCLEOTIDE SEQUENCE [LARGE SCALE GENOMIC DNA]</scope>
</reference>
<evidence type="ECO:0000313" key="2">
    <source>
        <dbReference type="EMBL" id="CAH1452969.1"/>
    </source>
</evidence>
<gene>
    <name evidence="2" type="ORF">LVIROSA_LOCUS38249</name>
</gene>
<evidence type="ECO:0000313" key="3">
    <source>
        <dbReference type="Proteomes" id="UP001157418"/>
    </source>
</evidence>
<name>A0AAU9PRW9_9ASTR</name>